<comment type="caution">
    <text evidence="3">The sequence shown here is derived from an EMBL/GenBank/DDBJ whole genome shotgun (WGS) entry which is preliminary data.</text>
</comment>
<dbReference type="VEuPathDB" id="FungiDB:TERG_05440"/>
<feature type="compositionally biased region" description="Acidic residues" evidence="1">
    <location>
        <begin position="444"/>
        <end position="456"/>
    </location>
</feature>
<evidence type="ECO:0000259" key="2">
    <source>
        <dbReference type="Pfam" id="PF13391"/>
    </source>
</evidence>
<feature type="compositionally biased region" description="Low complexity" evidence="1">
    <location>
        <begin position="170"/>
        <end position="186"/>
    </location>
</feature>
<evidence type="ECO:0000313" key="4">
    <source>
        <dbReference type="Proteomes" id="UP000243015"/>
    </source>
</evidence>
<feature type="region of interest" description="Disordered" evidence="1">
    <location>
        <begin position="444"/>
        <end position="502"/>
    </location>
</feature>
<proteinExistence type="predicted"/>
<gene>
    <name evidence="3" type="ORF">A7C99_4919</name>
</gene>
<feature type="domain" description="HNH nuclease" evidence="2">
    <location>
        <begin position="253"/>
        <end position="335"/>
    </location>
</feature>
<name>A0A178EVZ3_TRIRU</name>
<protein>
    <recommendedName>
        <fullName evidence="2">HNH nuclease domain-containing protein</fullName>
    </recommendedName>
</protein>
<dbReference type="InterPro" id="IPR003615">
    <property type="entry name" value="HNH_nuc"/>
</dbReference>
<evidence type="ECO:0000256" key="1">
    <source>
        <dbReference type="SAM" id="MobiDB-lite"/>
    </source>
</evidence>
<organism evidence="3 4">
    <name type="scientific">Trichophyton rubrum</name>
    <name type="common">Athlete's foot fungus</name>
    <name type="synonym">Epidermophyton rubrum</name>
    <dbReference type="NCBI Taxonomy" id="5551"/>
    <lineage>
        <taxon>Eukaryota</taxon>
        <taxon>Fungi</taxon>
        <taxon>Dikarya</taxon>
        <taxon>Ascomycota</taxon>
        <taxon>Pezizomycotina</taxon>
        <taxon>Eurotiomycetes</taxon>
        <taxon>Eurotiomycetidae</taxon>
        <taxon>Onygenales</taxon>
        <taxon>Arthrodermataceae</taxon>
        <taxon>Trichophyton</taxon>
    </lineage>
</organism>
<accession>A0A178EVZ3</accession>
<feature type="region of interest" description="Disordered" evidence="1">
    <location>
        <begin position="209"/>
        <end position="242"/>
    </location>
</feature>
<dbReference type="EMBL" id="LHPM01000017">
    <property type="protein sequence ID" value="OAL64261.1"/>
    <property type="molecule type" value="Genomic_DNA"/>
</dbReference>
<feature type="compositionally biased region" description="Polar residues" evidence="1">
    <location>
        <begin position="187"/>
        <end position="196"/>
    </location>
</feature>
<sequence>MDHVSPVPANAEQRNSGRRGRLEASGDPLTRDLNFFPLPIVTLQPRIIVTRLPGPDNLAASLKPHPSVLFEFEALSPVFFAEISNMTSHGPNEEFVCERRRELLSSLQDLLRRIQPQGISSTTWAGLWLADIEILEALLDPNQRTELFKLLDHQTENVALLWQQLDPWKSRSPSPSAPQSPLASPRGSPSQSSPLHRSTIERQAGLHRDVHEDEQAPQPTSQPATPPAKRQRRDSDRSSTARRQCLFRDENRCLITKSLDPVDAAHIFPHSLRNSFSIDNNKHRFWVLLQLFWTERRVNTWMAAAFPRGTTEVVENLLCFAPTIHRWHSKGLFGLQPVRRSDDGKEFTVKFYWLPLRKPAAQGVDLLTDPTIPEDLVGIAKDYRAWNTFTGEEIASGREIVLTTRDPENLPLPSWDLLDLHWTLQRLVALRGAADVFADTVDDDDSSGIMWEDEDENVRHRDSIASSSDQEIEPLSLSPQAPKVVSTTSNVIDVPADDQALA</sequence>
<feature type="region of interest" description="Disordered" evidence="1">
    <location>
        <begin position="1"/>
        <end position="26"/>
    </location>
</feature>
<dbReference type="Pfam" id="PF13391">
    <property type="entry name" value="HNH_2"/>
    <property type="match status" value="1"/>
</dbReference>
<dbReference type="Proteomes" id="UP000243015">
    <property type="component" value="Unassembled WGS sequence"/>
</dbReference>
<reference evidence="3 4" key="1">
    <citation type="submission" date="2016-05" db="EMBL/GenBank/DDBJ databases">
        <title>Genome sequencing of Trichophyton rubrum CMCC(F)T1i isolated from hair.</title>
        <authorList>
            <person name="Zhan P."/>
            <person name="Tao Y."/>
            <person name="Liu W."/>
        </authorList>
    </citation>
    <scope>NUCLEOTIDE SEQUENCE [LARGE SCALE GENOMIC DNA]</scope>
    <source>
        <strain evidence="4">CMCC(F)T1i</strain>
    </source>
</reference>
<evidence type="ECO:0000313" key="3">
    <source>
        <dbReference type="EMBL" id="OAL64261.1"/>
    </source>
</evidence>
<dbReference type="AlphaFoldDB" id="A0A178EVZ3"/>
<feature type="region of interest" description="Disordered" evidence="1">
    <location>
        <begin position="169"/>
        <end position="197"/>
    </location>
</feature>